<dbReference type="InterPro" id="IPR001240">
    <property type="entry name" value="PRAI_dom"/>
</dbReference>
<evidence type="ECO:0000256" key="6">
    <source>
        <dbReference type="ARBA" id="ARBA00022605"/>
    </source>
</evidence>
<dbReference type="AlphaFoldDB" id="A0A9E8KKE5"/>
<proteinExistence type="inferred from homology"/>
<dbReference type="NCBIfam" id="NF002299">
    <property type="entry name" value="PRK01222.1-6"/>
    <property type="match status" value="1"/>
</dbReference>
<evidence type="ECO:0000313" key="12">
    <source>
        <dbReference type="EMBL" id="UZW76056.1"/>
    </source>
</evidence>
<dbReference type="EC" id="5.3.1.24" evidence="4 10"/>
<dbReference type="KEGG" id="asem:NNL22_05595"/>
<comment type="similarity">
    <text evidence="3 10">Belongs to the TrpF family.</text>
</comment>
<dbReference type="InterPro" id="IPR011060">
    <property type="entry name" value="RibuloseP-bd_barrel"/>
</dbReference>
<evidence type="ECO:0000256" key="3">
    <source>
        <dbReference type="ARBA" id="ARBA00007571"/>
    </source>
</evidence>
<dbReference type="Pfam" id="PF00697">
    <property type="entry name" value="PRAI"/>
    <property type="match status" value="1"/>
</dbReference>
<gene>
    <name evidence="10" type="primary">trpF</name>
    <name evidence="12" type="ORF">NNL22_05595</name>
</gene>
<comment type="catalytic activity">
    <reaction evidence="1 10">
        <text>N-(5-phospho-beta-D-ribosyl)anthranilate = 1-(2-carboxyphenylamino)-1-deoxy-D-ribulose 5-phosphate</text>
        <dbReference type="Rhea" id="RHEA:21540"/>
        <dbReference type="ChEBI" id="CHEBI:18277"/>
        <dbReference type="ChEBI" id="CHEBI:58613"/>
        <dbReference type="EC" id="5.3.1.24"/>
    </reaction>
</comment>
<dbReference type="NCBIfam" id="NF002298">
    <property type="entry name" value="PRK01222.1-4"/>
    <property type="match status" value="1"/>
</dbReference>
<feature type="domain" description="N-(5'phosphoribosyl) anthranilate isomerase (PRAI)" evidence="11">
    <location>
        <begin position="6"/>
        <end position="201"/>
    </location>
</feature>
<keyword evidence="9 10" id="KW-0413">Isomerase</keyword>
<reference evidence="12" key="1">
    <citation type="submission" date="2022-07" db="EMBL/GenBank/DDBJ databases">
        <title>Alkalimarinus sp. nov., isolated from gut of a Alitta virens.</title>
        <authorList>
            <person name="Yang A.I."/>
            <person name="Shin N.-R."/>
        </authorList>
    </citation>
    <scope>NUCLEOTIDE SEQUENCE</scope>
    <source>
        <strain evidence="12">FA028</strain>
    </source>
</reference>
<name>A0A9E8KKE5_9ALTE</name>
<evidence type="ECO:0000256" key="10">
    <source>
        <dbReference type="HAMAP-Rule" id="MF_00135"/>
    </source>
</evidence>
<evidence type="ECO:0000256" key="7">
    <source>
        <dbReference type="ARBA" id="ARBA00022822"/>
    </source>
</evidence>
<organism evidence="12 13">
    <name type="scientific">Alkalimarinus sediminis</name>
    <dbReference type="NCBI Taxonomy" id="1632866"/>
    <lineage>
        <taxon>Bacteria</taxon>
        <taxon>Pseudomonadati</taxon>
        <taxon>Pseudomonadota</taxon>
        <taxon>Gammaproteobacteria</taxon>
        <taxon>Alteromonadales</taxon>
        <taxon>Alteromonadaceae</taxon>
        <taxon>Alkalimarinus</taxon>
    </lineage>
</organism>
<dbReference type="Proteomes" id="UP001164472">
    <property type="component" value="Chromosome"/>
</dbReference>
<keyword evidence="6 10" id="KW-0028">Amino-acid biosynthesis</keyword>
<sequence length="210" mass="22897">MIRTRVKICGITRLGDGIAAAEAGADALGFVFFEKSARYVSIEKAAEICRQIPPFVTKVALFVDASEEEVRKVVDRVDIDLLQFHGDESPDFCQNFNLPYIKAIRAKNRESIIEAIDAHSSAIGVLIDSYVPGVPGGTGSTFDWSLVPVEHRSKIILAGGLDSDNVADAIVNIRPYAVDISGGVECRKGIKDSDKIYKFMKEVASADKIY</sequence>
<keyword evidence="13" id="KW-1185">Reference proteome</keyword>
<dbReference type="FunFam" id="3.20.20.70:FF:000075">
    <property type="entry name" value="Tryptophan biosynthesis protein TRP1"/>
    <property type="match status" value="1"/>
</dbReference>
<protein>
    <recommendedName>
        <fullName evidence="5 10">N-(5'-phosphoribosyl)anthranilate isomerase</fullName>
        <shortName evidence="10">PRAI</shortName>
        <ecNumber evidence="4 10">5.3.1.24</ecNumber>
    </recommendedName>
</protein>
<evidence type="ECO:0000256" key="8">
    <source>
        <dbReference type="ARBA" id="ARBA00023141"/>
    </source>
</evidence>
<dbReference type="Gene3D" id="3.20.20.70">
    <property type="entry name" value="Aldolase class I"/>
    <property type="match status" value="1"/>
</dbReference>
<accession>A0A9E8KKE5</accession>
<dbReference type="PANTHER" id="PTHR42894:SF1">
    <property type="entry name" value="N-(5'-PHOSPHORIBOSYL)ANTHRANILATE ISOMERASE"/>
    <property type="match status" value="1"/>
</dbReference>
<evidence type="ECO:0000259" key="11">
    <source>
        <dbReference type="Pfam" id="PF00697"/>
    </source>
</evidence>
<evidence type="ECO:0000256" key="1">
    <source>
        <dbReference type="ARBA" id="ARBA00001164"/>
    </source>
</evidence>
<dbReference type="InterPro" id="IPR013785">
    <property type="entry name" value="Aldolase_TIM"/>
</dbReference>
<evidence type="ECO:0000256" key="2">
    <source>
        <dbReference type="ARBA" id="ARBA00004664"/>
    </source>
</evidence>
<evidence type="ECO:0000313" key="13">
    <source>
        <dbReference type="Proteomes" id="UP001164472"/>
    </source>
</evidence>
<dbReference type="EMBL" id="CP101527">
    <property type="protein sequence ID" value="UZW76056.1"/>
    <property type="molecule type" value="Genomic_DNA"/>
</dbReference>
<comment type="pathway">
    <text evidence="2 10">Amino-acid biosynthesis; L-tryptophan biosynthesis; L-tryptophan from chorismate: step 3/5.</text>
</comment>
<dbReference type="CDD" id="cd00405">
    <property type="entry name" value="PRAI"/>
    <property type="match status" value="1"/>
</dbReference>
<dbReference type="InterPro" id="IPR044643">
    <property type="entry name" value="TrpF_fam"/>
</dbReference>
<dbReference type="HAMAP" id="MF_00135">
    <property type="entry name" value="PRAI"/>
    <property type="match status" value="1"/>
</dbReference>
<dbReference type="SUPFAM" id="SSF51366">
    <property type="entry name" value="Ribulose-phoshate binding barrel"/>
    <property type="match status" value="1"/>
</dbReference>
<keyword evidence="7 10" id="KW-0822">Tryptophan biosynthesis</keyword>
<dbReference type="RefSeq" id="WP_251812170.1">
    <property type="nucleotide sequence ID" value="NZ_CP101527.1"/>
</dbReference>
<dbReference type="GO" id="GO:0004640">
    <property type="term" value="F:phosphoribosylanthranilate isomerase activity"/>
    <property type="evidence" value="ECO:0007669"/>
    <property type="project" value="UniProtKB-UniRule"/>
</dbReference>
<evidence type="ECO:0000256" key="4">
    <source>
        <dbReference type="ARBA" id="ARBA00012572"/>
    </source>
</evidence>
<dbReference type="PANTHER" id="PTHR42894">
    <property type="entry name" value="N-(5'-PHOSPHORIBOSYL)ANTHRANILATE ISOMERASE"/>
    <property type="match status" value="1"/>
</dbReference>
<evidence type="ECO:0000256" key="5">
    <source>
        <dbReference type="ARBA" id="ARBA00022272"/>
    </source>
</evidence>
<keyword evidence="8 10" id="KW-0057">Aromatic amino acid biosynthesis</keyword>
<evidence type="ECO:0000256" key="9">
    <source>
        <dbReference type="ARBA" id="ARBA00023235"/>
    </source>
</evidence>
<dbReference type="GO" id="GO:0000162">
    <property type="term" value="P:L-tryptophan biosynthetic process"/>
    <property type="evidence" value="ECO:0007669"/>
    <property type="project" value="UniProtKB-UniRule"/>
</dbReference>